<organism evidence="3">
    <name type="scientific">Panicum hallii</name>
    <dbReference type="NCBI Taxonomy" id="206008"/>
    <lineage>
        <taxon>Eukaryota</taxon>
        <taxon>Viridiplantae</taxon>
        <taxon>Streptophyta</taxon>
        <taxon>Embryophyta</taxon>
        <taxon>Tracheophyta</taxon>
        <taxon>Spermatophyta</taxon>
        <taxon>Magnoliopsida</taxon>
        <taxon>Liliopsida</taxon>
        <taxon>Poales</taxon>
        <taxon>Poaceae</taxon>
        <taxon>PACMAD clade</taxon>
        <taxon>Panicoideae</taxon>
        <taxon>Panicodae</taxon>
        <taxon>Paniceae</taxon>
        <taxon>Panicinae</taxon>
        <taxon>Panicum</taxon>
        <taxon>Panicum sect. Panicum</taxon>
    </lineage>
</organism>
<proteinExistence type="predicted"/>
<feature type="region of interest" description="Disordered" evidence="1">
    <location>
        <begin position="1"/>
        <end position="25"/>
    </location>
</feature>
<evidence type="ECO:0000313" key="3">
    <source>
        <dbReference type="EMBL" id="PVH33523.1"/>
    </source>
</evidence>
<evidence type="ECO:0000256" key="1">
    <source>
        <dbReference type="SAM" id="MobiDB-lite"/>
    </source>
</evidence>
<sequence length="312" mass="34750">MESDDAGRRRPDEAEESSDEDGDESGMLAWSWDGINCALLDCSKHGDGSIYRGTQFWHSLLKPMMMLTPTDCQPNMWACKVHRGCAMMQIFSLKLAHTSAATDGPVQLYGFLAVRDRLNPLRNYIFNRTREDPFIVGRQGGNSSSFIQMAGPKRGIEMRASVLIEYDMKIKRGGGQENDLQLIDGAACFSELVSLHRRVYTQRIEGDCGAVDICFALLRNAVEATSVIAEPCDLNKFVVAVVRGSAMIVYLTVGQIGGSDRARPCYAFRANVHGFDVQEFKLDFATILVMVSWSTLVPFSPWPFCNLNIHKN</sequence>
<dbReference type="AlphaFoldDB" id="A0A2T8I785"/>
<dbReference type="PANTHER" id="PTHR33065">
    <property type="entry name" value="OS07G0486400 PROTEIN"/>
    <property type="match status" value="1"/>
</dbReference>
<dbReference type="InterPro" id="IPR046533">
    <property type="entry name" value="DUF6598"/>
</dbReference>
<accession>A0A2T8I785</accession>
<feature type="compositionally biased region" description="Acidic residues" evidence="1">
    <location>
        <begin position="13"/>
        <end position="24"/>
    </location>
</feature>
<name>A0A2T8I785_9POAL</name>
<feature type="compositionally biased region" description="Basic and acidic residues" evidence="1">
    <location>
        <begin position="1"/>
        <end position="12"/>
    </location>
</feature>
<gene>
    <name evidence="3" type="ORF">PAHAL_8G017200</name>
</gene>
<reference evidence="3" key="1">
    <citation type="submission" date="2018-04" db="EMBL/GenBank/DDBJ databases">
        <title>WGS assembly of Panicum hallii.</title>
        <authorList>
            <person name="Lovell J."/>
            <person name="Jenkins J."/>
            <person name="Lowry D."/>
            <person name="Mamidi S."/>
            <person name="Sreedasyam A."/>
            <person name="Weng X."/>
            <person name="Barry K."/>
            <person name="Bonette J."/>
            <person name="Campitelli B."/>
            <person name="Daum C."/>
            <person name="Gordon S."/>
            <person name="Gould B."/>
            <person name="Lipzen A."/>
            <person name="Macqueen A."/>
            <person name="Palacio-Mejia J."/>
            <person name="Plott C."/>
            <person name="Shakirov E."/>
            <person name="Shu S."/>
            <person name="Yoshinaga Y."/>
            <person name="Zane M."/>
            <person name="Rokhsar D."/>
            <person name="Grimwood J."/>
            <person name="Schmutz J."/>
            <person name="Juenger T."/>
        </authorList>
    </citation>
    <scope>NUCLEOTIDE SEQUENCE [LARGE SCALE GENOMIC DNA]</scope>
    <source>
        <strain evidence="3">FIL2</strain>
    </source>
</reference>
<dbReference type="Pfam" id="PF20241">
    <property type="entry name" value="DUF6598"/>
    <property type="match status" value="1"/>
</dbReference>
<feature type="domain" description="DUF6598" evidence="2">
    <location>
        <begin position="87"/>
        <end position="225"/>
    </location>
</feature>
<evidence type="ECO:0000259" key="2">
    <source>
        <dbReference type="Pfam" id="PF20241"/>
    </source>
</evidence>
<dbReference type="Gramene" id="PVH33523">
    <property type="protein sequence ID" value="PVH33523"/>
    <property type="gene ID" value="PAHAL_8G017200"/>
</dbReference>
<dbReference type="PANTHER" id="PTHR33065:SF72">
    <property type="entry name" value="DUF6598 DOMAIN-CONTAINING PROTEIN"/>
    <property type="match status" value="1"/>
</dbReference>
<dbReference type="EMBL" id="CM008053">
    <property type="protein sequence ID" value="PVH33523.1"/>
    <property type="molecule type" value="Genomic_DNA"/>
</dbReference>
<dbReference type="Proteomes" id="UP000243499">
    <property type="component" value="Chromosome 8"/>
</dbReference>
<protein>
    <recommendedName>
        <fullName evidence="2">DUF6598 domain-containing protein</fullName>
    </recommendedName>
</protein>